<dbReference type="PRINTS" id="PR00735">
    <property type="entry name" value="GLHYDRLASE8"/>
</dbReference>
<organism evidence="13 14">
    <name type="scientific">Citrobacter koseri</name>
    <name type="common">Citrobacter diversus</name>
    <dbReference type="NCBI Taxonomy" id="545"/>
    <lineage>
        <taxon>Bacteria</taxon>
        <taxon>Pseudomonadati</taxon>
        <taxon>Pseudomonadota</taxon>
        <taxon>Gammaproteobacteria</taxon>
        <taxon>Enterobacterales</taxon>
        <taxon>Enterobacteriaceae</taxon>
        <taxon>Citrobacter</taxon>
    </lineage>
</organism>
<dbReference type="Proteomes" id="UP000251584">
    <property type="component" value="Unassembled WGS sequence"/>
</dbReference>
<dbReference type="InterPro" id="IPR008928">
    <property type="entry name" value="6-hairpin_glycosidase_sf"/>
</dbReference>
<comment type="similarity">
    <text evidence="2 12">Belongs to the glycosyl hydrolase 8 (cellulase D) family.</text>
</comment>
<evidence type="ECO:0000256" key="10">
    <source>
        <dbReference type="PROSITE-ProRule" id="PRU00339"/>
    </source>
</evidence>
<keyword evidence="9 12" id="KW-0624">Polysaccharide degradation</keyword>
<dbReference type="InterPro" id="IPR012341">
    <property type="entry name" value="6hp_glycosidase-like_sf"/>
</dbReference>
<evidence type="ECO:0000313" key="14">
    <source>
        <dbReference type="Proteomes" id="UP000251584"/>
    </source>
</evidence>
<evidence type="ECO:0000256" key="2">
    <source>
        <dbReference type="ARBA" id="ARBA00009209"/>
    </source>
</evidence>
<feature type="repeat" description="TPR" evidence="10">
    <location>
        <begin position="604"/>
        <end position="637"/>
    </location>
</feature>
<dbReference type="InterPro" id="IPR002037">
    <property type="entry name" value="Glyco_hydro_8"/>
</dbReference>
<dbReference type="Pfam" id="PF01270">
    <property type="entry name" value="Glyco_hydro_8"/>
    <property type="match status" value="1"/>
</dbReference>
<reference evidence="13 14" key="1">
    <citation type="submission" date="2018-06" db="EMBL/GenBank/DDBJ databases">
        <authorList>
            <consortium name="Pathogen Informatics"/>
            <person name="Doyle S."/>
        </authorList>
    </citation>
    <scope>NUCLEOTIDE SEQUENCE [LARGE SCALE GENOMIC DNA]</scope>
    <source>
        <strain evidence="13 14">NCTC10786</strain>
    </source>
</reference>
<dbReference type="InterPro" id="IPR019834">
    <property type="entry name" value="Glyco_hydro_8_CS"/>
</dbReference>
<dbReference type="SUPFAM" id="SSF48208">
    <property type="entry name" value="Six-hairpin glycosidases"/>
    <property type="match status" value="1"/>
</dbReference>
<evidence type="ECO:0000256" key="7">
    <source>
        <dbReference type="ARBA" id="ARBA00023001"/>
    </source>
</evidence>
<evidence type="ECO:0000256" key="3">
    <source>
        <dbReference type="ARBA" id="ARBA00022729"/>
    </source>
</evidence>
<dbReference type="AlphaFoldDB" id="A0A2X2YRK5"/>
<keyword evidence="7" id="KW-0136">Cellulose degradation</keyword>
<evidence type="ECO:0000256" key="5">
    <source>
        <dbReference type="ARBA" id="ARBA00022801"/>
    </source>
</evidence>
<evidence type="ECO:0000256" key="1">
    <source>
        <dbReference type="ARBA" id="ARBA00000966"/>
    </source>
</evidence>
<keyword evidence="4" id="KW-0677">Repeat</keyword>
<keyword evidence="8 12" id="KW-0326">Glycosidase</keyword>
<dbReference type="SMART" id="SM00028">
    <property type="entry name" value="TPR"/>
    <property type="match status" value="1"/>
</dbReference>
<keyword evidence="6 10" id="KW-0802">TPR repeat</keyword>
<dbReference type="EMBL" id="UAVY01000010">
    <property type="protein sequence ID" value="SQB40409.1"/>
    <property type="molecule type" value="Genomic_DNA"/>
</dbReference>
<accession>A0A2X2YRK5</accession>
<proteinExistence type="inferred from homology"/>
<dbReference type="InterPro" id="IPR051685">
    <property type="entry name" value="Ycf3/AcsC/BcsC/TPR_MFPF"/>
</dbReference>
<dbReference type="NCBIfam" id="NF008305">
    <property type="entry name" value="PRK11097.1"/>
    <property type="match status" value="1"/>
</dbReference>
<keyword evidence="9 12" id="KW-0119">Carbohydrate metabolism</keyword>
<evidence type="ECO:0000256" key="6">
    <source>
        <dbReference type="ARBA" id="ARBA00022803"/>
    </source>
</evidence>
<sequence length="666" mass="73514">MWGQKDPSTWAVLDANSASDGDIWMAWSLLEAGRLWKTSRYTDTGAALLKRIAREEVVTVPGLGSMLLPGIVGFAEKTRWRFNPSYLPPQLAQYFTRFGAPWTTLRETNMRLLMETAPKGFSPDWVRYEKDKGWQLKPEKTLVSSYDAIRVYLWAGMMHDGDPQKARLLTRLKPMATLTTKNGVPPEKVDVASGKAQGDGPVGFSASLLPFLQNRDAQAVQRQRVADNFPGSDAYYSYVLTLFGQGWDQHRFRFTAKGELLPDWGPGMRKFKLSLIHLILPGGGNALSGLRDAADCRPDKTLKCRHRAVLGLTLGIAWMPFAEAAPSAQQQLLQQVRLGEASHREDLVRQSLYRLELIDPNNPEVVAARFRYLLRQGDNDGAQKQLDRLSQLAPSSSAYQSSRTTMMLSTPEGRQSLQEARLQATTGHTEEAIAAYDALFKGHPPQGDLAVEYWTTVAKSPARRNEAINQLKRINASTPGNTALQNTLAQLLFDGGRRDEGFAVLEQMANSSAGRTTASALWYQQIKDLPASDASVKALQKYLTVFSEGDSVNAARSKLSEQQQQLSDPAFRARAQGLAAVEAGQGGKAVTELQQAVSADHRDSEAVGALGQAYSQRGDRARAVAQFQKALAMDPNSSSRGKWESLLKVNRYWLAIQQGDARAESE</sequence>
<dbReference type="PANTHER" id="PTHR44943">
    <property type="entry name" value="CELLULOSE SYNTHASE OPERON PROTEIN C"/>
    <property type="match status" value="1"/>
</dbReference>
<protein>
    <recommendedName>
        <fullName evidence="12">Glucanase</fullName>
        <ecNumber evidence="12">3.2.1.-</ecNumber>
    </recommendedName>
</protein>
<dbReference type="GO" id="GO:0008810">
    <property type="term" value="F:cellulase activity"/>
    <property type="evidence" value="ECO:0007669"/>
    <property type="project" value="UniProtKB-EC"/>
</dbReference>
<feature type="active site" description="Nucleophile" evidence="11">
    <location>
        <position position="20"/>
    </location>
</feature>
<evidence type="ECO:0000256" key="8">
    <source>
        <dbReference type="ARBA" id="ARBA00023295"/>
    </source>
</evidence>
<keyword evidence="5 12" id="KW-0378">Hydrolase</keyword>
<dbReference type="Pfam" id="PF13432">
    <property type="entry name" value="TPR_16"/>
    <property type="match status" value="1"/>
</dbReference>
<dbReference type="GO" id="GO:0030245">
    <property type="term" value="P:cellulose catabolic process"/>
    <property type="evidence" value="ECO:0007669"/>
    <property type="project" value="UniProtKB-KW"/>
</dbReference>
<dbReference type="SUPFAM" id="SSF48452">
    <property type="entry name" value="TPR-like"/>
    <property type="match status" value="1"/>
</dbReference>
<dbReference type="Gene3D" id="1.25.40.10">
    <property type="entry name" value="Tetratricopeptide repeat domain"/>
    <property type="match status" value="2"/>
</dbReference>
<dbReference type="EC" id="3.2.1.-" evidence="12"/>
<dbReference type="Gene3D" id="1.50.10.10">
    <property type="match status" value="1"/>
</dbReference>
<keyword evidence="3" id="KW-0732">Signal</keyword>
<evidence type="ECO:0000256" key="9">
    <source>
        <dbReference type="ARBA" id="ARBA00023326"/>
    </source>
</evidence>
<evidence type="ECO:0000256" key="11">
    <source>
        <dbReference type="PROSITE-ProRule" id="PRU10058"/>
    </source>
</evidence>
<comment type="catalytic activity">
    <reaction evidence="1">
        <text>Endohydrolysis of (1-&gt;4)-beta-D-glucosidic linkages in cellulose, lichenin and cereal beta-D-glucans.</text>
        <dbReference type="EC" id="3.2.1.4"/>
    </reaction>
</comment>
<evidence type="ECO:0000313" key="13">
    <source>
        <dbReference type="EMBL" id="SQB40409.1"/>
    </source>
</evidence>
<dbReference type="InterPro" id="IPR019734">
    <property type="entry name" value="TPR_rpt"/>
</dbReference>
<dbReference type="InterPro" id="IPR011990">
    <property type="entry name" value="TPR-like_helical_dom_sf"/>
</dbReference>
<dbReference type="PROSITE" id="PS50293">
    <property type="entry name" value="TPR_REGION"/>
    <property type="match status" value="1"/>
</dbReference>
<evidence type="ECO:0000256" key="4">
    <source>
        <dbReference type="ARBA" id="ARBA00022737"/>
    </source>
</evidence>
<dbReference type="PANTHER" id="PTHR44943:SF11">
    <property type="entry name" value="CELLULOSE SYNTHASE OPERON PROTEIN C"/>
    <property type="match status" value="1"/>
</dbReference>
<dbReference type="PROSITE" id="PS00812">
    <property type="entry name" value="GLYCOSYL_HYDROL_F8"/>
    <property type="match status" value="1"/>
</dbReference>
<evidence type="ECO:0000256" key="12">
    <source>
        <dbReference type="RuleBase" id="RU361167"/>
    </source>
</evidence>
<gene>
    <name evidence="13" type="primary">bcsC_6</name>
    <name evidence="13" type="ORF">NCTC10786_05510</name>
</gene>
<name>A0A2X2YRK5_CITKO</name>
<dbReference type="PROSITE" id="PS50005">
    <property type="entry name" value="TPR"/>
    <property type="match status" value="1"/>
</dbReference>